<dbReference type="InterPro" id="IPR036388">
    <property type="entry name" value="WH-like_DNA-bd_sf"/>
</dbReference>
<dbReference type="PANTHER" id="PTHR46577">
    <property type="entry name" value="HTH-TYPE TRANSCRIPTIONAL REGULATORY PROTEIN GABR"/>
    <property type="match status" value="1"/>
</dbReference>
<dbReference type="GO" id="GO:0003700">
    <property type="term" value="F:DNA-binding transcription factor activity"/>
    <property type="evidence" value="ECO:0007669"/>
    <property type="project" value="InterPro"/>
</dbReference>
<dbReference type="PRINTS" id="PR00035">
    <property type="entry name" value="HTHGNTR"/>
</dbReference>
<evidence type="ECO:0000256" key="4">
    <source>
        <dbReference type="ARBA" id="ARBA00023125"/>
    </source>
</evidence>
<dbReference type="EMBL" id="VCBC01000010">
    <property type="protein sequence ID" value="TLU64560.1"/>
    <property type="molecule type" value="Genomic_DNA"/>
</dbReference>
<evidence type="ECO:0000313" key="7">
    <source>
        <dbReference type="EMBL" id="TLU64560.1"/>
    </source>
</evidence>
<dbReference type="Pfam" id="PF00155">
    <property type="entry name" value="Aminotran_1_2"/>
    <property type="match status" value="1"/>
</dbReference>
<evidence type="ECO:0000256" key="1">
    <source>
        <dbReference type="ARBA" id="ARBA00005384"/>
    </source>
</evidence>
<accession>A0A5R9IG78</accession>
<evidence type="ECO:0000256" key="5">
    <source>
        <dbReference type="ARBA" id="ARBA00023163"/>
    </source>
</evidence>
<name>A0A5R9IG78_9GAMM</name>
<reference evidence="7 8" key="1">
    <citation type="submission" date="2019-05" db="EMBL/GenBank/DDBJ databases">
        <title>Genome sequences of Thalassotalea litorea 1K03283.</title>
        <authorList>
            <person name="Zhang D."/>
        </authorList>
    </citation>
    <scope>NUCLEOTIDE SEQUENCE [LARGE SCALE GENOMIC DNA]</scope>
    <source>
        <strain evidence="7 8">MCCC 1K03283</strain>
    </source>
</reference>
<dbReference type="InterPro" id="IPR004839">
    <property type="entry name" value="Aminotransferase_I/II_large"/>
</dbReference>
<dbReference type="OrthoDB" id="9808770at2"/>
<dbReference type="InterPro" id="IPR015424">
    <property type="entry name" value="PyrdxlP-dep_Trfase"/>
</dbReference>
<dbReference type="GO" id="GO:0008483">
    <property type="term" value="F:transaminase activity"/>
    <property type="evidence" value="ECO:0007669"/>
    <property type="project" value="UniProtKB-KW"/>
</dbReference>
<keyword evidence="2" id="KW-0663">Pyridoxal phosphate</keyword>
<dbReference type="PROSITE" id="PS50949">
    <property type="entry name" value="HTH_GNTR"/>
    <property type="match status" value="1"/>
</dbReference>
<dbReference type="CDD" id="cd07377">
    <property type="entry name" value="WHTH_GntR"/>
    <property type="match status" value="1"/>
</dbReference>
<evidence type="ECO:0000256" key="2">
    <source>
        <dbReference type="ARBA" id="ARBA00022898"/>
    </source>
</evidence>
<proteinExistence type="inferred from homology"/>
<dbReference type="SUPFAM" id="SSF53383">
    <property type="entry name" value="PLP-dependent transferases"/>
    <property type="match status" value="1"/>
</dbReference>
<keyword evidence="8" id="KW-1185">Reference proteome</keyword>
<evidence type="ECO:0000313" key="8">
    <source>
        <dbReference type="Proteomes" id="UP000307790"/>
    </source>
</evidence>
<comment type="similarity">
    <text evidence="1">In the C-terminal section; belongs to the class-I pyridoxal-phosphate-dependent aminotransferase family.</text>
</comment>
<comment type="caution">
    <text evidence="7">The sequence shown here is derived from an EMBL/GenBank/DDBJ whole genome shotgun (WGS) entry which is preliminary data.</text>
</comment>
<gene>
    <name evidence="7" type="ORF">FE810_10720</name>
</gene>
<evidence type="ECO:0000256" key="3">
    <source>
        <dbReference type="ARBA" id="ARBA00023015"/>
    </source>
</evidence>
<keyword evidence="3" id="KW-0805">Transcription regulation</keyword>
<organism evidence="7 8">
    <name type="scientific">Thalassotalea litorea</name>
    <dbReference type="NCBI Taxonomy" id="2020715"/>
    <lineage>
        <taxon>Bacteria</taxon>
        <taxon>Pseudomonadati</taxon>
        <taxon>Pseudomonadota</taxon>
        <taxon>Gammaproteobacteria</taxon>
        <taxon>Alteromonadales</taxon>
        <taxon>Colwelliaceae</taxon>
        <taxon>Thalassotalea</taxon>
    </lineage>
</organism>
<keyword evidence="4" id="KW-0238">DNA-binding</keyword>
<dbReference type="RefSeq" id="WP_138320058.1">
    <property type="nucleotide sequence ID" value="NZ_VCBC01000010.1"/>
</dbReference>
<dbReference type="PANTHER" id="PTHR46577:SF1">
    <property type="entry name" value="HTH-TYPE TRANSCRIPTIONAL REGULATORY PROTEIN GABR"/>
    <property type="match status" value="1"/>
</dbReference>
<protein>
    <submittedName>
        <fullName evidence="7">PLP-dependent aminotransferase family protein</fullName>
    </submittedName>
</protein>
<dbReference type="SUPFAM" id="SSF46785">
    <property type="entry name" value="Winged helix' DNA-binding domain"/>
    <property type="match status" value="1"/>
</dbReference>
<dbReference type="SMART" id="SM00345">
    <property type="entry name" value="HTH_GNTR"/>
    <property type="match status" value="1"/>
</dbReference>
<dbReference type="Proteomes" id="UP000307790">
    <property type="component" value="Unassembled WGS sequence"/>
</dbReference>
<dbReference type="Gene3D" id="3.40.640.10">
    <property type="entry name" value="Type I PLP-dependent aspartate aminotransferase-like (Major domain)"/>
    <property type="match status" value="1"/>
</dbReference>
<evidence type="ECO:0000259" key="6">
    <source>
        <dbReference type="PROSITE" id="PS50949"/>
    </source>
</evidence>
<sequence length="615" mass="70058">MLQHLFALDADTNISLQQQIKQKLIEAINHGYFPAGSKMPSSRKLAEQLDVARNTVVFAYQQLTDEGYLISKERSGIYVNECPDSRFDQAEKIQPSGEQCHWSNRIKILNNNKSLPPYPDNWQEYPYPFIAGQFDLTLFPVNPWRECSRLTMNVNEIGTWASDSGSQDDLFLIEEIRTKVLPRRGIFAQPEEILITIGSQQGLYLLSELLLNEQTLLAMEEPGYSGMRKLAEHRDAAVDLVDVDNKGIMVEEINNHIDAVYTTPSHQVPTAVTLSQSRREQLIAKANEHDFIIIEDDYECEANFVSNPHPAIKSLDSQNRVIYLSSFSKVVAPGLRIGYMVASAEFIKAARNLRSLSIRHPPANNQRTMALFISLGYYDTVMRKINQTLQLRWQELREALNHYLPTAIVTSHSVGGSACWIKGPKHLNSQQFATQAAKKGILIESVTRYYGKENKPEHHFRLGVSSIEVDKIRSGVELLAQIFWKNHDTEVESLPQQAQFLSHDGLADFLANCEFIGRTVFGEPYRIKLSADGSMRGWEGHHNEKTDEGQWWLEGNTWYRQWKNWSYGEVLGFNIAVQGKQIFWLRNNKLVDSAFFTKKTPLAPSNPVLGLTKKQ</sequence>
<keyword evidence="7" id="KW-0808">Transferase</keyword>
<dbReference type="InterPro" id="IPR051446">
    <property type="entry name" value="HTH_trans_reg/aminotransferase"/>
</dbReference>
<dbReference type="CDD" id="cd00609">
    <property type="entry name" value="AAT_like"/>
    <property type="match status" value="1"/>
</dbReference>
<dbReference type="AlphaFoldDB" id="A0A5R9IG78"/>
<dbReference type="InterPro" id="IPR000524">
    <property type="entry name" value="Tscrpt_reg_HTH_GntR"/>
</dbReference>
<dbReference type="Pfam" id="PF00392">
    <property type="entry name" value="GntR"/>
    <property type="match status" value="1"/>
</dbReference>
<dbReference type="InterPro" id="IPR015421">
    <property type="entry name" value="PyrdxlP-dep_Trfase_major"/>
</dbReference>
<keyword evidence="5" id="KW-0804">Transcription</keyword>
<dbReference type="Gene3D" id="1.10.10.10">
    <property type="entry name" value="Winged helix-like DNA-binding domain superfamily/Winged helix DNA-binding domain"/>
    <property type="match status" value="1"/>
</dbReference>
<dbReference type="GO" id="GO:0003677">
    <property type="term" value="F:DNA binding"/>
    <property type="evidence" value="ECO:0007669"/>
    <property type="project" value="UniProtKB-KW"/>
</dbReference>
<dbReference type="GO" id="GO:0030170">
    <property type="term" value="F:pyridoxal phosphate binding"/>
    <property type="evidence" value="ECO:0007669"/>
    <property type="project" value="InterPro"/>
</dbReference>
<dbReference type="InterPro" id="IPR036390">
    <property type="entry name" value="WH_DNA-bd_sf"/>
</dbReference>
<keyword evidence="7" id="KW-0032">Aminotransferase</keyword>
<feature type="domain" description="HTH gntR-type" evidence="6">
    <location>
        <begin position="14"/>
        <end position="82"/>
    </location>
</feature>